<name>X1ISJ5_9ZZZZ</name>
<proteinExistence type="predicted"/>
<keyword evidence="1" id="KW-0472">Membrane</keyword>
<feature type="non-terminal residue" evidence="2">
    <location>
        <position position="47"/>
    </location>
</feature>
<evidence type="ECO:0000313" key="2">
    <source>
        <dbReference type="EMBL" id="GAH84702.1"/>
    </source>
</evidence>
<comment type="caution">
    <text evidence="2">The sequence shown here is derived from an EMBL/GenBank/DDBJ whole genome shotgun (WGS) entry which is preliminary data.</text>
</comment>
<dbReference type="EMBL" id="BARU01041088">
    <property type="protein sequence ID" value="GAH84702.1"/>
    <property type="molecule type" value="Genomic_DNA"/>
</dbReference>
<dbReference type="AlphaFoldDB" id="X1ISJ5"/>
<gene>
    <name evidence="2" type="ORF">S03H2_63413</name>
</gene>
<protein>
    <submittedName>
        <fullName evidence="2">Uncharacterized protein</fullName>
    </submittedName>
</protein>
<accession>X1ISJ5</accession>
<sequence>MTLIELMVAMGVLVLIIGVFNSLMVTCQRVVKVSQNTIKTNAEARAV</sequence>
<feature type="transmembrane region" description="Helical" evidence="1">
    <location>
        <begin position="6"/>
        <end position="25"/>
    </location>
</feature>
<organism evidence="2">
    <name type="scientific">marine sediment metagenome</name>
    <dbReference type="NCBI Taxonomy" id="412755"/>
    <lineage>
        <taxon>unclassified sequences</taxon>
        <taxon>metagenomes</taxon>
        <taxon>ecological metagenomes</taxon>
    </lineage>
</organism>
<evidence type="ECO:0000256" key="1">
    <source>
        <dbReference type="SAM" id="Phobius"/>
    </source>
</evidence>
<keyword evidence="1" id="KW-0812">Transmembrane</keyword>
<reference evidence="2" key="1">
    <citation type="journal article" date="2014" name="Front. Microbiol.">
        <title>High frequency of phylogenetically diverse reductive dehalogenase-homologous genes in deep subseafloor sedimentary metagenomes.</title>
        <authorList>
            <person name="Kawai M."/>
            <person name="Futagami T."/>
            <person name="Toyoda A."/>
            <person name="Takaki Y."/>
            <person name="Nishi S."/>
            <person name="Hori S."/>
            <person name="Arai W."/>
            <person name="Tsubouchi T."/>
            <person name="Morono Y."/>
            <person name="Uchiyama I."/>
            <person name="Ito T."/>
            <person name="Fujiyama A."/>
            <person name="Inagaki F."/>
            <person name="Takami H."/>
        </authorList>
    </citation>
    <scope>NUCLEOTIDE SEQUENCE</scope>
    <source>
        <strain evidence="2">Expedition CK06-06</strain>
    </source>
</reference>
<keyword evidence="1" id="KW-1133">Transmembrane helix</keyword>